<keyword evidence="4" id="KW-1185">Reference proteome</keyword>
<organism evidence="3 4">
    <name type="scientific">Rhizodiscina lignyota</name>
    <dbReference type="NCBI Taxonomy" id="1504668"/>
    <lineage>
        <taxon>Eukaryota</taxon>
        <taxon>Fungi</taxon>
        <taxon>Dikarya</taxon>
        <taxon>Ascomycota</taxon>
        <taxon>Pezizomycotina</taxon>
        <taxon>Dothideomycetes</taxon>
        <taxon>Pleosporomycetidae</taxon>
        <taxon>Aulographales</taxon>
        <taxon>Rhizodiscinaceae</taxon>
        <taxon>Rhizodiscina</taxon>
    </lineage>
</organism>
<dbReference type="Pfam" id="PF00135">
    <property type="entry name" value="COesterase"/>
    <property type="match status" value="1"/>
</dbReference>
<evidence type="ECO:0000313" key="4">
    <source>
        <dbReference type="Proteomes" id="UP000799772"/>
    </source>
</evidence>
<evidence type="ECO:0000313" key="3">
    <source>
        <dbReference type="EMBL" id="KAF2096279.1"/>
    </source>
</evidence>
<name>A0A9P4M7Y8_9PEZI</name>
<gene>
    <name evidence="3" type="ORF">NA57DRAFT_67780</name>
</gene>
<accession>A0A9P4M7Y8</accession>
<dbReference type="PANTHER" id="PTHR43142:SF3">
    <property type="entry name" value="PUTATIVE (AFU_ORTHOLOGUE AFUA_3G09070)-RELATED"/>
    <property type="match status" value="1"/>
</dbReference>
<protein>
    <submittedName>
        <fullName evidence="3">Alpha/beta-hydrolase</fullName>
    </submittedName>
</protein>
<evidence type="ECO:0000256" key="1">
    <source>
        <dbReference type="SAM" id="SignalP"/>
    </source>
</evidence>
<dbReference type="OrthoDB" id="408631at2759"/>
<dbReference type="SUPFAM" id="SSF53474">
    <property type="entry name" value="alpha/beta-Hydrolases"/>
    <property type="match status" value="1"/>
</dbReference>
<dbReference type="EMBL" id="ML978130">
    <property type="protein sequence ID" value="KAF2096279.1"/>
    <property type="molecule type" value="Genomic_DNA"/>
</dbReference>
<dbReference type="Proteomes" id="UP000799772">
    <property type="component" value="Unassembled WGS sequence"/>
</dbReference>
<feature type="domain" description="Carboxylesterase type B" evidence="2">
    <location>
        <begin position="178"/>
        <end position="674"/>
    </location>
</feature>
<feature type="chain" id="PRO_5040168739" evidence="1">
    <location>
        <begin position="23"/>
        <end position="690"/>
    </location>
</feature>
<evidence type="ECO:0000259" key="2">
    <source>
        <dbReference type="Pfam" id="PF00135"/>
    </source>
</evidence>
<sequence length="690" mass="75254">MAHQRRMGVVLLALSLPWTTLAALNSTISILVADDLINNDKTNAAILLSSPTTYSAALDACSSISEALWSPTQQDFTAGLNSSLAYEVFAGRASSSQLFWVDSGSQAGAPRRRQKACAAIDASGTSCEVDCSELLAALCTQSAPASNESFADTSSRFQIAQNVGNQTLVGYRDFLTFRFMGVRFAEEPERFTYSTVYSGTGINNALTPAPECLQPPNNGSTDCLFLNVWTTSLPLAGSQPKLKPVMVYIYGGGLQTGSANSATTDGGHLAARGDVVVVDIAYRLGTLGFLTLNDSVHTGNYWMSDLISALIWIQKNIADLGGDPNHLMIFGESAGAQSVQALLASPEAKGLFQGALLQSSYIEPYIPIWYANQQLSDPILQETGCASAADQLACLVAYNATALIDLPTKHSLPVIDGKYLKTQYIDLNATSTTTNSVPVIMGYLRDEGAVLYPLVDTTDLATGITQMTETDFLNENITIANATEVIASGAFPLGDGTNMTVRVFNTTTRIYTDSNMHCEGEYTAYAGVKGGILPNIWYYEFNRSYQDPGYNINDLCQAPVTESHPYGDPSMEYFKCHAGELPFTHGTFYSRLGFPIRDENDIPFSQLVVDYWTAFGRTFDPNPDPEYLKARGYWNTLNQVTVSGPWKPVDDCDPQMIELQWNSVMVPFPDREQCDVLHQPIDYLYQWPST</sequence>
<dbReference type="InterPro" id="IPR029058">
    <property type="entry name" value="AB_hydrolase_fold"/>
</dbReference>
<dbReference type="Gene3D" id="3.40.50.1820">
    <property type="entry name" value="alpha/beta hydrolase"/>
    <property type="match status" value="1"/>
</dbReference>
<proteinExistence type="predicted"/>
<keyword evidence="1" id="KW-0732">Signal</keyword>
<dbReference type="PANTHER" id="PTHR43142">
    <property type="entry name" value="CARBOXYLIC ESTER HYDROLASE"/>
    <property type="match status" value="1"/>
</dbReference>
<feature type="signal peptide" evidence="1">
    <location>
        <begin position="1"/>
        <end position="22"/>
    </location>
</feature>
<reference evidence="3" key="1">
    <citation type="journal article" date="2020" name="Stud. Mycol.">
        <title>101 Dothideomycetes genomes: a test case for predicting lifestyles and emergence of pathogens.</title>
        <authorList>
            <person name="Haridas S."/>
            <person name="Albert R."/>
            <person name="Binder M."/>
            <person name="Bloem J."/>
            <person name="Labutti K."/>
            <person name="Salamov A."/>
            <person name="Andreopoulos B."/>
            <person name="Baker S."/>
            <person name="Barry K."/>
            <person name="Bills G."/>
            <person name="Bluhm B."/>
            <person name="Cannon C."/>
            <person name="Castanera R."/>
            <person name="Culley D."/>
            <person name="Daum C."/>
            <person name="Ezra D."/>
            <person name="Gonzalez J."/>
            <person name="Henrissat B."/>
            <person name="Kuo A."/>
            <person name="Liang C."/>
            <person name="Lipzen A."/>
            <person name="Lutzoni F."/>
            <person name="Magnuson J."/>
            <person name="Mondo S."/>
            <person name="Nolan M."/>
            <person name="Ohm R."/>
            <person name="Pangilinan J."/>
            <person name="Park H.-J."/>
            <person name="Ramirez L."/>
            <person name="Alfaro M."/>
            <person name="Sun H."/>
            <person name="Tritt A."/>
            <person name="Yoshinaga Y."/>
            <person name="Zwiers L.-H."/>
            <person name="Turgeon B."/>
            <person name="Goodwin S."/>
            <person name="Spatafora J."/>
            <person name="Crous P."/>
            <person name="Grigoriev I."/>
        </authorList>
    </citation>
    <scope>NUCLEOTIDE SEQUENCE</scope>
    <source>
        <strain evidence="3">CBS 133067</strain>
    </source>
</reference>
<dbReference type="AlphaFoldDB" id="A0A9P4M7Y8"/>
<dbReference type="InterPro" id="IPR002018">
    <property type="entry name" value="CarbesteraseB"/>
</dbReference>
<comment type="caution">
    <text evidence="3">The sequence shown here is derived from an EMBL/GenBank/DDBJ whole genome shotgun (WGS) entry which is preliminary data.</text>
</comment>